<name>A0A1G2QMX2_9BACT</name>
<feature type="transmembrane region" description="Helical" evidence="6">
    <location>
        <begin position="24"/>
        <end position="41"/>
    </location>
</feature>
<dbReference type="Proteomes" id="UP000177090">
    <property type="component" value="Unassembled WGS sequence"/>
</dbReference>
<evidence type="ECO:0000256" key="2">
    <source>
        <dbReference type="ARBA" id="ARBA00022475"/>
    </source>
</evidence>
<dbReference type="EMBL" id="MHTL01000002">
    <property type="protein sequence ID" value="OHA61342.1"/>
    <property type="molecule type" value="Genomic_DNA"/>
</dbReference>
<dbReference type="InterPro" id="IPR025405">
    <property type="entry name" value="DUF4131"/>
</dbReference>
<keyword evidence="5 6" id="KW-0472">Membrane</keyword>
<keyword evidence="3 6" id="KW-0812">Transmembrane</keyword>
<keyword evidence="4 6" id="KW-1133">Transmembrane helix</keyword>
<feature type="transmembrane region" description="Helical" evidence="6">
    <location>
        <begin position="236"/>
        <end position="263"/>
    </location>
</feature>
<comment type="caution">
    <text evidence="9">The sequence shown here is derived from an EMBL/GenBank/DDBJ whole genome shotgun (WGS) entry which is preliminary data.</text>
</comment>
<dbReference type="Pfam" id="PF03772">
    <property type="entry name" value="Competence"/>
    <property type="match status" value="1"/>
</dbReference>
<keyword evidence="2" id="KW-1003">Cell membrane</keyword>
<feature type="transmembrane region" description="Helical" evidence="6">
    <location>
        <begin position="299"/>
        <end position="316"/>
    </location>
</feature>
<feature type="transmembrane region" description="Helical" evidence="6">
    <location>
        <begin position="195"/>
        <end position="216"/>
    </location>
</feature>
<feature type="transmembrane region" description="Helical" evidence="6">
    <location>
        <begin position="337"/>
        <end position="360"/>
    </location>
</feature>
<feature type="transmembrane region" description="Helical" evidence="6">
    <location>
        <begin position="275"/>
        <end position="293"/>
    </location>
</feature>
<evidence type="ECO:0008006" key="11">
    <source>
        <dbReference type="Google" id="ProtNLM"/>
    </source>
</evidence>
<sequence>MLALLIGAALALYGWRVGDRAISLIGFAIFVLGLGFLRYAALTGESSLPHYGRTVLTGTIIDYPDQRESSVRVVIEPEGEHERVLVMAPVGTQLVYGDTVRVTGAIAVPKNFKTDTGRDFDYTGYLRRQGISREISFADIEVLEPASLSLKGALFAFRRAIEKQLHQTLSEPEGSLALGMLLGGKAGLGDELTKVFQRAGIIHIVVLSGYNIMLVAEGARLALARAPFFARMTGSGTFVVLFVLMAGAEPAALRAGAMALIALLARATGRPYTALRALTITAAAMTLWNPLILTHDPGFILSVLATLGIILLTDPISKKFSRIRWKFLREILATSTAAYAAVLPYLALQIGAVSTVALLVNPLVLPLVPLAMALGTATAVLAFVSPALALVTALPLILILRIMIAVARAFAALPLASLTVPAWSGYAPMFVYVGVGVWYWWYRKRKSPDTLARSGQIN</sequence>
<proteinExistence type="predicted"/>
<gene>
    <name evidence="9" type="ORF">A2569_00625</name>
</gene>
<evidence type="ECO:0000259" key="7">
    <source>
        <dbReference type="Pfam" id="PF03772"/>
    </source>
</evidence>
<feature type="transmembrane region" description="Helical" evidence="6">
    <location>
        <begin position="398"/>
        <end position="417"/>
    </location>
</feature>
<feature type="transmembrane region" description="Helical" evidence="6">
    <location>
        <begin position="366"/>
        <end position="391"/>
    </location>
</feature>
<dbReference type="InterPro" id="IPR004477">
    <property type="entry name" value="ComEC_N"/>
</dbReference>
<dbReference type="PANTHER" id="PTHR30619:SF1">
    <property type="entry name" value="RECOMBINATION PROTEIN 2"/>
    <property type="match status" value="1"/>
</dbReference>
<feature type="domain" description="ComEC/Rec2-related protein" evidence="7">
    <location>
        <begin position="180"/>
        <end position="444"/>
    </location>
</feature>
<dbReference type="NCBIfam" id="TIGR00360">
    <property type="entry name" value="ComEC_N-term"/>
    <property type="match status" value="1"/>
</dbReference>
<evidence type="ECO:0000256" key="6">
    <source>
        <dbReference type="SAM" id="Phobius"/>
    </source>
</evidence>
<evidence type="ECO:0000256" key="4">
    <source>
        <dbReference type="ARBA" id="ARBA00022989"/>
    </source>
</evidence>
<dbReference type="Pfam" id="PF13567">
    <property type="entry name" value="DUF4131"/>
    <property type="match status" value="1"/>
</dbReference>
<protein>
    <recommendedName>
        <fullName evidence="11">ComEC/Rec2-related protein domain-containing protein</fullName>
    </recommendedName>
</protein>
<dbReference type="PANTHER" id="PTHR30619">
    <property type="entry name" value="DNA INTERNALIZATION/COMPETENCE PROTEIN COMEC/REC2"/>
    <property type="match status" value="1"/>
</dbReference>
<dbReference type="GO" id="GO:0005886">
    <property type="term" value="C:plasma membrane"/>
    <property type="evidence" value="ECO:0007669"/>
    <property type="project" value="UniProtKB-SubCell"/>
</dbReference>
<comment type="subcellular location">
    <subcellularLocation>
        <location evidence="1">Cell membrane</location>
        <topology evidence="1">Multi-pass membrane protein</topology>
    </subcellularLocation>
</comment>
<accession>A0A1G2QMX2</accession>
<dbReference type="AlphaFoldDB" id="A0A1G2QMX2"/>
<evidence type="ECO:0000256" key="3">
    <source>
        <dbReference type="ARBA" id="ARBA00022692"/>
    </source>
</evidence>
<organism evidence="9 10">
    <name type="scientific">Candidatus Vogelbacteria bacterium RIFOXYD1_FULL_51_18</name>
    <dbReference type="NCBI Taxonomy" id="1802440"/>
    <lineage>
        <taxon>Bacteria</taxon>
        <taxon>Candidatus Vogeliibacteriota</taxon>
    </lineage>
</organism>
<dbReference type="InterPro" id="IPR052159">
    <property type="entry name" value="Competence_DNA_uptake"/>
</dbReference>
<dbReference type="STRING" id="1802440.A2569_00625"/>
<feature type="domain" description="DUF4131" evidence="8">
    <location>
        <begin position="2"/>
        <end position="142"/>
    </location>
</feature>
<evidence type="ECO:0000256" key="1">
    <source>
        <dbReference type="ARBA" id="ARBA00004651"/>
    </source>
</evidence>
<feature type="transmembrane region" description="Helical" evidence="6">
    <location>
        <begin position="423"/>
        <end position="442"/>
    </location>
</feature>
<evidence type="ECO:0000313" key="9">
    <source>
        <dbReference type="EMBL" id="OHA61342.1"/>
    </source>
</evidence>
<evidence type="ECO:0000256" key="5">
    <source>
        <dbReference type="ARBA" id="ARBA00023136"/>
    </source>
</evidence>
<reference evidence="9 10" key="1">
    <citation type="journal article" date="2016" name="Nat. Commun.">
        <title>Thousands of microbial genomes shed light on interconnected biogeochemical processes in an aquifer system.</title>
        <authorList>
            <person name="Anantharaman K."/>
            <person name="Brown C.T."/>
            <person name="Hug L.A."/>
            <person name="Sharon I."/>
            <person name="Castelle C.J."/>
            <person name="Probst A.J."/>
            <person name="Thomas B.C."/>
            <person name="Singh A."/>
            <person name="Wilkins M.J."/>
            <person name="Karaoz U."/>
            <person name="Brodie E.L."/>
            <person name="Williams K.H."/>
            <person name="Hubbard S.S."/>
            <person name="Banfield J.F."/>
        </authorList>
    </citation>
    <scope>NUCLEOTIDE SEQUENCE [LARGE SCALE GENOMIC DNA]</scope>
</reference>
<evidence type="ECO:0000259" key="8">
    <source>
        <dbReference type="Pfam" id="PF13567"/>
    </source>
</evidence>
<evidence type="ECO:0000313" key="10">
    <source>
        <dbReference type="Proteomes" id="UP000177090"/>
    </source>
</evidence>